<proteinExistence type="predicted"/>
<accession>A0ABU9Z0P8</accession>
<dbReference type="InterPro" id="IPR003594">
    <property type="entry name" value="HATPase_dom"/>
</dbReference>
<dbReference type="Gene3D" id="1.10.287.130">
    <property type="match status" value="1"/>
</dbReference>
<keyword evidence="7" id="KW-0808">Transferase</keyword>
<keyword evidence="13" id="KW-0902">Two-component regulatory system</keyword>
<keyword evidence="8 15" id="KW-0812">Transmembrane</keyword>
<evidence type="ECO:0000256" key="6">
    <source>
        <dbReference type="ARBA" id="ARBA00022553"/>
    </source>
</evidence>
<dbReference type="PROSITE" id="PS50109">
    <property type="entry name" value="HIS_KIN"/>
    <property type="match status" value="1"/>
</dbReference>
<keyword evidence="4" id="KW-1003">Cell membrane</keyword>
<protein>
    <recommendedName>
        <fullName evidence="3">histidine kinase</fullName>
        <ecNumber evidence="3">2.7.13.3</ecNumber>
    </recommendedName>
</protein>
<keyword evidence="11 18" id="KW-0067">ATP-binding</keyword>
<dbReference type="PRINTS" id="PR00344">
    <property type="entry name" value="BCTRLSENSOR"/>
</dbReference>
<dbReference type="Gene3D" id="3.30.565.10">
    <property type="entry name" value="Histidine kinase-like ATPase, C-terminal domain"/>
    <property type="match status" value="1"/>
</dbReference>
<dbReference type="Gene3D" id="3.30.450.300">
    <property type="entry name" value="Sensor histidine kinase RisS, periplasmic domain"/>
    <property type="match status" value="1"/>
</dbReference>
<dbReference type="InterPro" id="IPR038421">
    <property type="entry name" value="RisS_PPD_sf"/>
</dbReference>
<keyword evidence="5" id="KW-0997">Cell inner membrane</keyword>
<keyword evidence="6" id="KW-0597">Phosphoprotein</keyword>
<evidence type="ECO:0000256" key="15">
    <source>
        <dbReference type="SAM" id="Phobius"/>
    </source>
</evidence>
<dbReference type="PANTHER" id="PTHR44936:SF5">
    <property type="entry name" value="SENSOR HISTIDINE KINASE ENVZ"/>
    <property type="match status" value="1"/>
</dbReference>
<evidence type="ECO:0000259" key="16">
    <source>
        <dbReference type="PROSITE" id="PS50109"/>
    </source>
</evidence>
<dbReference type="SUPFAM" id="SSF47384">
    <property type="entry name" value="Homodimeric domain of signal transducing histidine kinase"/>
    <property type="match status" value="1"/>
</dbReference>
<dbReference type="PROSITE" id="PS50885">
    <property type="entry name" value="HAMP"/>
    <property type="match status" value="1"/>
</dbReference>
<dbReference type="InterPro" id="IPR005467">
    <property type="entry name" value="His_kinase_dom"/>
</dbReference>
<dbReference type="EMBL" id="JBDIVE010000007">
    <property type="protein sequence ID" value="MEN3069565.1"/>
    <property type="molecule type" value="Genomic_DNA"/>
</dbReference>
<gene>
    <name evidence="18" type="ORF">ABDB84_13835</name>
</gene>
<dbReference type="SMART" id="SM00304">
    <property type="entry name" value="HAMP"/>
    <property type="match status" value="1"/>
</dbReference>
<evidence type="ECO:0000256" key="1">
    <source>
        <dbReference type="ARBA" id="ARBA00000085"/>
    </source>
</evidence>
<reference evidence="18 19" key="1">
    <citation type="journal article" date="2018" name="Int. J. Syst. Evol. Microbiol.">
        <title>Uliginosibacterium sediminicola sp. nov., isolated from freshwater sediment.</title>
        <authorList>
            <person name="Hwang W.M."/>
            <person name="Kim S.M."/>
            <person name="Kang K."/>
            <person name="Ahn T.Y."/>
        </authorList>
    </citation>
    <scope>NUCLEOTIDE SEQUENCE [LARGE SCALE GENOMIC DNA]</scope>
    <source>
        <strain evidence="18 19">M1-21</strain>
    </source>
</reference>
<sequence length="464" mass="51234">MPRLRFPWPRTLLWRTFLLIVLLMGLSLFAWFQIYQQFAIKPRTHQTAQMVYSIVNLTRAALLASDATQRTALLQDLIHMEGIRVYPAESTDQIVAANESAFMRGLADELRLRLGPSTITASSLEGQTGFYVSFILDPYAPDDRYWLMIPAERVARGDVVGWIGWGLAVALLSMIGAYLLVFGITRPLKALEQAARSVGRGELPPPLPEKGSREMAAVANAFNQMSRDLNQLESDRALILAGVSHDLRTPLSRLRLGIEMSGASAADIAAMSTDIDDMDRVIKQFLDFARDAHSESSEPCEPGALLDELAERYARRGARISVSRHTSVTLNLRPQSIRRAVTNLIDNALRYCPPDTPIELRLDVQATQIFIDVVDQGPGIPADAVERLKRPFTRLESARSNVQGSGLGLAIVERIARLHEGALDLLPNPAGGLIARIQLPGKLRHKAGLVRNPLTEQSTIIARS</sequence>
<dbReference type="InterPro" id="IPR004358">
    <property type="entry name" value="Sig_transdc_His_kin-like_C"/>
</dbReference>
<dbReference type="CDD" id="cd00082">
    <property type="entry name" value="HisKA"/>
    <property type="match status" value="1"/>
</dbReference>
<evidence type="ECO:0000256" key="2">
    <source>
        <dbReference type="ARBA" id="ARBA00004429"/>
    </source>
</evidence>
<evidence type="ECO:0000256" key="8">
    <source>
        <dbReference type="ARBA" id="ARBA00022692"/>
    </source>
</evidence>
<name>A0ABU9Z0P8_9RHOO</name>
<comment type="caution">
    <text evidence="18">The sequence shown here is derived from an EMBL/GenBank/DDBJ whole genome shotgun (WGS) entry which is preliminary data.</text>
</comment>
<feature type="domain" description="Histidine kinase" evidence="16">
    <location>
        <begin position="242"/>
        <end position="443"/>
    </location>
</feature>
<dbReference type="SMART" id="SM00388">
    <property type="entry name" value="HisKA"/>
    <property type="match status" value="1"/>
</dbReference>
<evidence type="ECO:0000256" key="13">
    <source>
        <dbReference type="ARBA" id="ARBA00023012"/>
    </source>
</evidence>
<keyword evidence="14 15" id="KW-0472">Membrane</keyword>
<dbReference type="Pfam" id="PF02518">
    <property type="entry name" value="HATPase_c"/>
    <property type="match status" value="1"/>
</dbReference>
<dbReference type="SMART" id="SM00387">
    <property type="entry name" value="HATPase_c"/>
    <property type="match status" value="1"/>
</dbReference>
<comment type="subcellular location">
    <subcellularLocation>
        <location evidence="2">Cell inner membrane</location>
        <topology evidence="2">Multi-pass membrane protein</topology>
    </subcellularLocation>
</comment>
<dbReference type="Pfam" id="PF16524">
    <property type="entry name" value="RisS_PPD"/>
    <property type="match status" value="1"/>
</dbReference>
<dbReference type="SUPFAM" id="SSF55874">
    <property type="entry name" value="ATPase domain of HSP90 chaperone/DNA topoisomerase II/histidine kinase"/>
    <property type="match status" value="1"/>
</dbReference>
<dbReference type="CDD" id="cd00075">
    <property type="entry name" value="HATPase"/>
    <property type="match status" value="1"/>
</dbReference>
<feature type="transmembrane region" description="Helical" evidence="15">
    <location>
        <begin position="12"/>
        <end position="34"/>
    </location>
</feature>
<dbReference type="SUPFAM" id="SSF158472">
    <property type="entry name" value="HAMP domain-like"/>
    <property type="match status" value="1"/>
</dbReference>
<dbReference type="Gene3D" id="1.10.8.500">
    <property type="entry name" value="HAMP domain in histidine kinase"/>
    <property type="match status" value="1"/>
</dbReference>
<keyword evidence="10" id="KW-0418">Kinase</keyword>
<dbReference type="Proteomes" id="UP001410394">
    <property type="component" value="Unassembled WGS sequence"/>
</dbReference>
<evidence type="ECO:0000256" key="11">
    <source>
        <dbReference type="ARBA" id="ARBA00022840"/>
    </source>
</evidence>
<evidence type="ECO:0000256" key="14">
    <source>
        <dbReference type="ARBA" id="ARBA00023136"/>
    </source>
</evidence>
<organism evidence="18 19">
    <name type="scientific">Uliginosibacterium sediminicola</name>
    <dbReference type="NCBI Taxonomy" id="2024550"/>
    <lineage>
        <taxon>Bacteria</taxon>
        <taxon>Pseudomonadati</taxon>
        <taxon>Pseudomonadota</taxon>
        <taxon>Betaproteobacteria</taxon>
        <taxon>Rhodocyclales</taxon>
        <taxon>Zoogloeaceae</taxon>
        <taxon>Uliginosibacterium</taxon>
    </lineage>
</organism>
<evidence type="ECO:0000256" key="12">
    <source>
        <dbReference type="ARBA" id="ARBA00022989"/>
    </source>
</evidence>
<dbReference type="InterPro" id="IPR036097">
    <property type="entry name" value="HisK_dim/P_sf"/>
</dbReference>
<dbReference type="EC" id="2.7.13.3" evidence="3"/>
<dbReference type="Pfam" id="PF00672">
    <property type="entry name" value="HAMP"/>
    <property type="match status" value="1"/>
</dbReference>
<feature type="domain" description="HAMP" evidence="17">
    <location>
        <begin position="182"/>
        <end position="234"/>
    </location>
</feature>
<evidence type="ECO:0000256" key="10">
    <source>
        <dbReference type="ARBA" id="ARBA00022777"/>
    </source>
</evidence>
<evidence type="ECO:0000259" key="17">
    <source>
        <dbReference type="PROSITE" id="PS50885"/>
    </source>
</evidence>
<evidence type="ECO:0000256" key="5">
    <source>
        <dbReference type="ARBA" id="ARBA00022519"/>
    </source>
</evidence>
<dbReference type="InterPro" id="IPR050980">
    <property type="entry name" value="2C_sensor_his_kinase"/>
</dbReference>
<dbReference type="GO" id="GO:0005524">
    <property type="term" value="F:ATP binding"/>
    <property type="evidence" value="ECO:0007669"/>
    <property type="project" value="UniProtKB-KW"/>
</dbReference>
<evidence type="ECO:0000313" key="19">
    <source>
        <dbReference type="Proteomes" id="UP001410394"/>
    </source>
</evidence>
<comment type="catalytic activity">
    <reaction evidence="1">
        <text>ATP + protein L-histidine = ADP + protein N-phospho-L-histidine.</text>
        <dbReference type="EC" id="2.7.13.3"/>
    </reaction>
</comment>
<dbReference type="RefSeq" id="WP_345920333.1">
    <property type="nucleotide sequence ID" value="NZ_JBDIVE010000007.1"/>
</dbReference>
<evidence type="ECO:0000256" key="9">
    <source>
        <dbReference type="ARBA" id="ARBA00022741"/>
    </source>
</evidence>
<evidence type="ECO:0000256" key="7">
    <source>
        <dbReference type="ARBA" id="ARBA00022679"/>
    </source>
</evidence>
<evidence type="ECO:0000313" key="18">
    <source>
        <dbReference type="EMBL" id="MEN3069565.1"/>
    </source>
</evidence>
<dbReference type="InterPro" id="IPR036890">
    <property type="entry name" value="HATPase_C_sf"/>
</dbReference>
<keyword evidence="12 15" id="KW-1133">Transmembrane helix</keyword>
<dbReference type="InterPro" id="IPR003660">
    <property type="entry name" value="HAMP_dom"/>
</dbReference>
<dbReference type="InterPro" id="IPR003661">
    <property type="entry name" value="HisK_dim/P_dom"/>
</dbReference>
<dbReference type="CDD" id="cd06225">
    <property type="entry name" value="HAMP"/>
    <property type="match status" value="1"/>
</dbReference>
<keyword evidence="9" id="KW-0547">Nucleotide-binding</keyword>
<dbReference type="PANTHER" id="PTHR44936">
    <property type="entry name" value="SENSOR PROTEIN CREC"/>
    <property type="match status" value="1"/>
</dbReference>
<dbReference type="InterPro" id="IPR032408">
    <property type="entry name" value="RisS_PPD"/>
</dbReference>
<dbReference type="Pfam" id="PF00512">
    <property type="entry name" value="HisKA"/>
    <property type="match status" value="1"/>
</dbReference>
<evidence type="ECO:0000256" key="4">
    <source>
        <dbReference type="ARBA" id="ARBA00022475"/>
    </source>
</evidence>
<evidence type="ECO:0000256" key="3">
    <source>
        <dbReference type="ARBA" id="ARBA00012438"/>
    </source>
</evidence>
<feature type="transmembrane region" description="Helical" evidence="15">
    <location>
        <begin position="162"/>
        <end position="184"/>
    </location>
</feature>
<keyword evidence="19" id="KW-1185">Reference proteome</keyword>